<name>A0A2I0UYV5_9BACI</name>
<dbReference type="GO" id="GO:0043456">
    <property type="term" value="P:regulation of pentose-phosphate shunt"/>
    <property type="evidence" value="ECO:0007669"/>
    <property type="project" value="TreeGrafter"/>
</dbReference>
<evidence type="ECO:0000256" key="1">
    <source>
        <dbReference type="ARBA" id="ARBA00022801"/>
    </source>
</evidence>
<accession>A0A2I0UYV5</accession>
<dbReference type="InterPro" id="IPR051695">
    <property type="entry name" value="Phosphoglycerate_Mutase"/>
</dbReference>
<protein>
    <submittedName>
        <fullName evidence="2">Histidine phosphatase family protein</fullName>
    </submittedName>
</protein>
<dbReference type="PANTHER" id="PTHR46517:SF1">
    <property type="entry name" value="FRUCTOSE-2,6-BISPHOSPHATASE TIGAR"/>
    <property type="match status" value="1"/>
</dbReference>
<dbReference type="GO" id="GO:0005829">
    <property type="term" value="C:cytosol"/>
    <property type="evidence" value="ECO:0007669"/>
    <property type="project" value="TreeGrafter"/>
</dbReference>
<dbReference type="PANTHER" id="PTHR46517">
    <property type="entry name" value="FRUCTOSE-2,6-BISPHOSPHATASE TIGAR"/>
    <property type="match status" value="1"/>
</dbReference>
<dbReference type="SUPFAM" id="SSF53254">
    <property type="entry name" value="Phosphoglycerate mutase-like"/>
    <property type="match status" value="1"/>
</dbReference>
<evidence type="ECO:0000313" key="3">
    <source>
        <dbReference type="Proteomes" id="UP000234956"/>
    </source>
</evidence>
<dbReference type="GO" id="GO:0045820">
    <property type="term" value="P:negative regulation of glycolytic process"/>
    <property type="evidence" value="ECO:0007669"/>
    <property type="project" value="TreeGrafter"/>
</dbReference>
<keyword evidence="1" id="KW-0378">Hydrolase</keyword>
<organism evidence="2 3">
    <name type="scientific">Lysinibacillus fusiformis</name>
    <dbReference type="NCBI Taxonomy" id="28031"/>
    <lineage>
        <taxon>Bacteria</taxon>
        <taxon>Bacillati</taxon>
        <taxon>Bacillota</taxon>
        <taxon>Bacilli</taxon>
        <taxon>Bacillales</taxon>
        <taxon>Bacillaceae</taxon>
        <taxon>Lysinibacillus</taxon>
    </lineage>
</organism>
<dbReference type="GO" id="GO:0004331">
    <property type="term" value="F:fructose-2,6-bisphosphate 2-phosphatase activity"/>
    <property type="evidence" value="ECO:0007669"/>
    <property type="project" value="TreeGrafter"/>
</dbReference>
<comment type="caution">
    <text evidence="2">The sequence shown here is derived from an EMBL/GenBank/DDBJ whole genome shotgun (WGS) entry which is preliminary data.</text>
</comment>
<dbReference type="RefSeq" id="WP_089932309.1">
    <property type="nucleotide sequence ID" value="NZ_JAZBNI010000011.1"/>
</dbReference>
<dbReference type="InterPro" id="IPR013078">
    <property type="entry name" value="His_Pase_superF_clade-1"/>
</dbReference>
<dbReference type="CDD" id="cd07067">
    <property type="entry name" value="HP_PGM_like"/>
    <property type="match status" value="1"/>
</dbReference>
<sequence length="198" mass="22518">MGDIVTVCLMRHAPTKENLEKRYLGWTDAPLAATTELAVVDANVDKVYGSDLLRCRETAAHYFPNASYQTEPRFRETNFGAFEGQTYEELKMNAHYCAWLDDPIHTPPPQGEAFDDFVTRVVDGFNHLPKDEDHYYLVVHGGVIRALLVAFAPTEEPFWSYQVPHDKQFVLTFSRKAWEEGARCMSLSEAPITAKPTM</sequence>
<dbReference type="Proteomes" id="UP000234956">
    <property type="component" value="Unassembled WGS sequence"/>
</dbReference>
<gene>
    <name evidence="2" type="ORF">CRI88_10525</name>
</gene>
<dbReference type="Pfam" id="PF00300">
    <property type="entry name" value="His_Phos_1"/>
    <property type="match status" value="1"/>
</dbReference>
<dbReference type="SMART" id="SM00855">
    <property type="entry name" value="PGAM"/>
    <property type="match status" value="1"/>
</dbReference>
<dbReference type="InterPro" id="IPR029033">
    <property type="entry name" value="His_PPase_superfam"/>
</dbReference>
<dbReference type="Gene3D" id="3.40.50.1240">
    <property type="entry name" value="Phosphoglycerate mutase-like"/>
    <property type="match status" value="1"/>
</dbReference>
<dbReference type="AlphaFoldDB" id="A0A2I0UYV5"/>
<evidence type="ECO:0000313" key="2">
    <source>
        <dbReference type="EMBL" id="PKU51169.1"/>
    </source>
</evidence>
<proteinExistence type="predicted"/>
<reference evidence="2 3" key="1">
    <citation type="submission" date="2017-10" db="EMBL/GenBank/DDBJ databases">
        <title>Draft genome of Lysinibacillus fusiformis strain Juneja, a laboratory-derived pathogen of Drosophila melanogaster.</title>
        <authorList>
            <person name="Smith B.R."/>
            <person name="Unckless R.L."/>
        </authorList>
    </citation>
    <scope>NUCLEOTIDE SEQUENCE [LARGE SCALE GENOMIC DNA]</scope>
    <source>
        <strain evidence="2 3">Juneja</strain>
    </source>
</reference>
<dbReference type="EMBL" id="PDFK01000003">
    <property type="protein sequence ID" value="PKU51169.1"/>
    <property type="molecule type" value="Genomic_DNA"/>
</dbReference>